<dbReference type="PANTHER" id="PTHR11439">
    <property type="entry name" value="GAG-POL-RELATED RETROTRANSPOSON"/>
    <property type="match status" value="1"/>
</dbReference>
<keyword evidence="2" id="KW-1185">Reference proteome</keyword>
<proteinExistence type="predicted"/>
<protein>
    <submittedName>
        <fullName evidence="1">Putative mitochondrial protein</fullName>
    </submittedName>
</protein>
<name>A0A2I0WHG6_9ASPA</name>
<dbReference type="AlphaFoldDB" id="A0A2I0WHG6"/>
<organism evidence="1 2">
    <name type="scientific">Dendrobium catenatum</name>
    <dbReference type="NCBI Taxonomy" id="906689"/>
    <lineage>
        <taxon>Eukaryota</taxon>
        <taxon>Viridiplantae</taxon>
        <taxon>Streptophyta</taxon>
        <taxon>Embryophyta</taxon>
        <taxon>Tracheophyta</taxon>
        <taxon>Spermatophyta</taxon>
        <taxon>Magnoliopsida</taxon>
        <taxon>Liliopsida</taxon>
        <taxon>Asparagales</taxon>
        <taxon>Orchidaceae</taxon>
        <taxon>Epidendroideae</taxon>
        <taxon>Malaxideae</taxon>
        <taxon>Dendrobiinae</taxon>
        <taxon>Dendrobium</taxon>
    </lineage>
</organism>
<dbReference type="EMBL" id="KZ502643">
    <property type="protein sequence ID" value="PKU75106.1"/>
    <property type="molecule type" value="Genomic_DNA"/>
</dbReference>
<sequence>MSLMGELSYFLGFRIKQLDDGTFLNQTKYIKEILKKYEMDKSKPINTPMTSSVPLDKDPSGKSVDQKMYRGMIGSLLYLTASRPDIMFSVCLCVRFQADPKESHLTAVKRIFRYLLGTQSLGIWYPRHSTSFEIISFSNSDFVGCKVDKKITSRTCLFIGQSLVSWSSRKQNFVALSTAEAEYVALGSCVA</sequence>
<evidence type="ECO:0000313" key="2">
    <source>
        <dbReference type="Proteomes" id="UP000233837"/>
    </source>
</evidence>
<dbReference type="CDD" id="cd09272">
    <property type="entry name" value="RNase_HI_RT_Ty1"/>
    <property type="match status" value="1"/>
</dbReference>
<accession>A0A2I0WHG6</accession>
<reference evidence="1 2" key="2">
    <citation type="journal article" date="2017" name="Nature">
        <title>The Apostasia genome and the evolution of orchids.</title>
        <authorList>
            <person name="Zhang G.Q."/>
            <person name="Liu K.W."/>
            <person name="Li Z."/>
            <person name="Lohaus R."/>
            <person name="Hsiao Y.Y."/>
            <person name="Niu S.C."/>
            <person name="Wang J.Y."/>
            <person name="Lin Y.C."/>
            <person name="Xu Q."/>
            <person name="Chen L.J."/>
            <person name="Yoshida K."/>
            <person name="Fujiwara S."/>
            <person name="Wang Z.W."/>
            <person name="Zhang Y.Q."/>
            <person name="Mitsuda N."/>
            <person name="Wang M."/>
            <person name="Liu G.H."/>
            <person name="Pecoraro L."/>
            <person name="Huang H.X."/>
            <person name="Xiao X.J."/>
            <person name="Lin M."/>
            <person name="Wu X.Y."/>
            <person name="Wu W.L."/>
            <person name="Chen Y.Y."/>
            <person name="Chang S.B."/>
            <person name="Sakamoto S."/>
            <person name="Ohme-Takagi M."/>
            <person name="Yagi M."/>
            <person name="Zeng S.J."/>
            <person name="Shen C.Y."/>
            <person name="Yeh C.M."/>
            <person name="Luo Y.B."/>
            <person name="Tsai W.C."/>
            <person name="Van de Peer Y."/>
            <person name="Liu Z.J."/>
        </authorList>
    </citation>
    <scope>NUCLEOTIDE SEQUENCE [LARGE SCALE GENOMIC DNA]</scope>
    <source>
        <tissue evidence="1">The whole plant</tissue>
    </source>
</reference>
<dbReference type="PANTHER" id="PTHR11439:SF442">
    <property type="entry name" value="CYSTEINE-RICH RLK (RECEPTOR-LIKE PROTEIN KINASE) 8"/>
    <property type="match status" value="1"/>
</dbReference>
<dbReference type="Proteomes" id="UP000233837">
    <property type="component" value="Unassembled WGS sequence"/>
</dbReference>
<evidence type="ECO:0000313" key="1">
    <source>
        <dbReference type="EMBL" id="PKU75106.1"/>
    </source>
</evidence>
<reference evidence="1 2" key="1">
    <citation type="journal article" date="2016" name="Sci. Rep.">
        <title>The Dendrobium catenatum Lindl. genome sequence provides insights into polysaccharide synthase, floral development and adaptive evolution.</title>
        <authorList>
            <person name="Zhang G.Q."/>
            <person name="Xu Q."/>
            <person name="Bian C."/>
            <person name="Tsai W.C."/>
            <person name="Yeh C.M."/>
            <person name="Liu K.W."/>
            <person name="Yoshida K."/>
            <person name="Zhang L.S."/>
            <person name="Chang S.B."/>
            <person name="Chen F."/>
            <person name="Shi Y."/>
            <person name="Su Y.Y."/>
            <person name="Zhang Y.Q."/>
            <person name="Chen L.J."/>
            <person name="Yin Y."/>
            <person name="Lin M."/>
            <person name="Huang H."/>
            <person name="Deng H."/>
            <person name="Wang Z.W."/>
            <person name="Zhu S.L."/>
            <person name="Zhao X."/>
            <person name="Deng C."/>
            <person name="Niu S.C."/>
            <person name="Huang J."/>
            <person name="Wang M."/>
            <person name="Liu G.H."/>
            <person name="Yang H.J."/>
            <person name="Xiao X.J."/>
            <person name="Hsiao Y.Y."/>
            <person name="Wu W.L."/>
            <person name="Chen Y.Y."/>
            <person name="Mitsuda N."/>
            <person name="Ohme-Takagi M."/>
            <person name="Luo Y.B."/>
            <person name="Van de Peer Y."/>
            <person name="Liu Z.J."/>
        </authorList>
    </citation>
    <scope>NUCLEOTIDE SEQUENCE [LARGE SCALE GENOMIC DNA]</scope>
    <source>
        <tissue evidence="1">The whole plant</tissue>
    </source>
</reference>
<gene>
    <name evidence="1" type="ORF">MA16_Dca019475</name>
</gene>